<dbReference type="InterPro" id="IPR016161">
    <property type="entry name" value="Ald_DH/histidinol_DH"/>
</dbReference>
<dbReference type="InterPro" id="IPR047110">
    <property type="entry name" value="GABD/Sad-like"/>
</dbReference>
<proteinExistence type="inferred from homology"/>
<comment type="caution">
    <text evidence="5">The sequence shown here is derived from an EMBL/GenBank/DDBJ whole genome shotgun (WGS) entry which is preliminary data.</text>
</comment>
<dbReference type="Pfam" id="PF00171">
    <property type="entry name" value="Aldedh"/>
    <property type="match status" value="1"/>
</dbReference>
<dbReference type="GO" id="GO:0036243">
    <property type="term" value="F:succinate-semialdehyde dehydrogenase (NADP+) activity"/>
    <property type="evidence" value="ECO:0007669"/>
    <property type="project" value="UniProtKB-EC"/>
</dbReference>
<evidence type="ECO:0000256" key="1">
    <source>
        <dbReference type="ARBA" id="ARBA00009986"/>
    </source>
</evidence>
<keyword evidence="3 5" id="KW-0560">Oxidoreductase</keyword>
<evidence type="ECO:0000313" key="6">
    <source>
        <dbReference type="Proteomes" id="UP001255185"/>
    </source>
</evidence>
<name>A0ABU1TQ51_9FLAO</name>
<evidence type="ECO:0000256" key="2">
    <source>
        <dbReference type="ARBA" id="ARBA00022857"/>
    </source>
</evidence>
<dbReference type="InterPro" id="IPR015590">
    <property type="entry name" value="Aldehyde_DH_dom"/>
</dbReference>
<keyword evidence="6" id="KW-1185">Reference proteome</keyword>
<evidence type="ECO:0000256" key="3">
    <source>
        <dbReference type="ARBA" id="ARBA00023002"/>
    </source>
</evidence>
<reference evidence="5 6" key="1">
    <citation type="submission" date="2023-07" db="EMBL/GenBank/DDBJ databases">
        <title>Sorghum-associated microbial communities from plants grown in Nebraska, USA.</title>
        <authorList>
            <person name="Schachtman D."/>
        </authorList>
    </citation>
    <scope>NUCLEOTIDE SEQUENCE [LARGE SCALE GENOMIC DNA]</scope>
    <source>
        <strain evidence="5 6">3773</strain>
    </source>
</reference>
<dbReference type="CDD" id="cd07100">
    <property type="entry name" value="ALDH_SSADH1_GabD1"/>
    <property type="match status" value="1"/>
</dbReference>
<dbReference type="EMBL" id="JAVDVI010000008">
    <property type="protein sequence ID" value="MDR6968089.1"/>
    <property type="molecule type" value="Genomic_DNA"/>
</dbReference>
<dbReference type="InterPro" id="IPR016162">
    <property type="entry name" value="Ald_DH_N"/>
</dbReference>
<evidence type="ECO:0000259" key="4">
    <source>
        <dbReference type="Pfam" id="PF00171"/>
    </source>
</evidence>
<dbReference type="PROSITE" id="PS00070">
    <property type="entry name" value="ALDEHYDE_DEHYDR_CYS"/>
    <property type="match status" value="1"/>
</dbReference>
<dbReference type="PANTHER" id="PTHR43217:SF1">
    <property type="entry name" value="SUCCINATE SEMIALDEHYDE DEHYDROGENASE [NAD(P)+] SAD"/>
    <property type="match status" value="1"/>
</dbReference>
<dbReference type="Gene3D" id="3.40.309.10">
    <property type="entry name" value="Aldehyde Dehydrogenase, Chain A, domain 2"/>
    <property type="match status" value="1"/>
</dbReference>
<protein>
    <submittedName>
        <fullName evidence="5">Succinate-semialdehyde dehydrogenase/glutarate-semialdehyde dehydrogenase</fullName>
        <ecNumber evidence="5">1.2.1.16</ecNumber>
        <ecNumber evidence="5">1.2.1.20</ecNumber>
        <ecNumber evidence="5">1.2.1.79</ecNumber>
    </submittedName>
</protein>
<dbReference type="PANTHER" id="PTHR43217">
    <property type="entry name" value="SUCCINATE SEMIALDEHYDE DEHYDROGENASE [NAD(P)+] SAD"/>
    <property type="match status" value="1"/>
</dbReference>
<sequence>MMSKATTINPANGETVNEYERIDLVKAKEKIASAKEVFTSWKQTSFAERSKLMHTLADHFEGNKEEYAKLATTEMGKTIVQARKEIEKCAWICRFYADKSEHFLANETVETEATRSYVTFQPMGVILAVMPWNFPFYQVIRFAVPAIMAGNTGVLKHASNVQGSAFALEDAFVKAGFPKGVFTNLNISAENVKDIIEDKNIVAVTLTGSDPAGRSVATIAGANLKKTVLELGGSDAYIILDDADIDAAAELATFGRLQNNGQTCIAAKRFIVLDSIYDKFLEIFTNKMRNAKMGDPMDETSYYGPMARFDLRDELHEQVLKTVSQGGRLILGGEIHEGKGAYYPATILVDVQPGMEAFDNELFGPVASVIRAKDESEAIALANNSQFGLGSGVITSDKERGEKVALQLEAGSSFVNKLVTSDPRLPFGGIKNSGYGRELSSYGIREFVNIKSIWID</sequence>
<dbReference type="EC" id="1.2.1.20" evidence="5"/>
<dbReference type="EC" id="1.2.1.79" evidence="5"/>
<dbReference type="InterPro" id="IPR016163">
    <property type="entry name" value="Ald_DH_C"/>
</dbReference>
<dbReference type="InterPro" id="IPR016160">
    <property type="entry name" value="Ald_DH_CS_CYS"/>
</dbReference>
<feature type="domain" description="Aldehyde dehydrogenase" evidence="4">
    <location>
        <begin position="5"/>
        <end position="453"/>
    </location>
</feature>
<dbReference type="InterPro" id="IPR044148">
    <property type="entry name" value="ALDH_GabD1-like"/>
</dbReference>
<dbReference type="Proteomes" id="UP001255185">
    <property type="component" value="Unassembled WGS sequence"/>
</dbReference>
<organism evidence="5 6">
    <name type="scientific">Flavobacterium arsenatis</name>
    <dbReference type="NCBI Taxonomy" id="1484332"/>
    <lineage>
        <taxon>Bacteria</taxon>
        <taxon>Pseudomonadati</taxon>
        <taxon>Bacteroidota</taxon>
        <taxon>Flavobacteriia</taxon>
        <taxon>Flavobacteriales</taxon>
        <taxon>Flavobacteriaceae</taxon>
        <taxon>Flavobacterium</taxon>
    </lineage>
</organism>
<dbReference type="SUPFAM" id="SSF53720">
    <property type="entry name" value="ALDH-like"/>
    <property type="match status" value="1"/>
</dbReference>
<keyword evidence="2" id="KW-0521">NADP</keyword>
<gene>
    <name evidence="5" type="ORF">J2X31_002104</name>
</gene>
<evidence type="ECO:0000313" key="5">
    <source>
        <dbReference type="EMBL" id="MDR6968089.1"/>
    </source>
</evidence>
<dbReference type="Gene3D" id="3.40.605.10">
    <property type="entry name" value="Aldehyde Dehydrogenase, Chain A, domain 1"/>
    <property type="match status" value="1"/>
</dbReference>
<dbReference type="EC" id="1.2.1.16" evidence="5"/>
<accession>A0ABU1TQ51</accession>
<comment type="similarity">
    <text evidence="1">Belongs to the aldehyde dehydrogenase family.</text>
</comment>
<dbReference type="GO" id="GO:0102810">
    <property type="term" value="F:glutarate-semialdehyde dehydrogenase (NADP+) activity"/>
    <property type="evidence" value="ECO:0007669"/>
    <property type="project" value="UniProtKB-EC"/>
</dbReference>